<name>A0ACA9TWT1_BIOOC</name>
<accession>A0ACA9TWT1</accession>
<reference evidence="1" key="2">
    <citation type="submission" date="2021-10" db="EMBL/GenBank/DDBJ databases">
        <authorList>
            <person name="Piombo E."/>
        </authorList>
    </citation>
    <scope>NUCLEOTIDE SEQUENCE</scope>
</reference>
<evidence type="ECO:0000313" key="1">
    <source>
        <dbReference type="EMBL" id="CAG9945446.1"/>
    </source>
</evidence>
<reference evidence="1" key="1">
    <citation type="submission" date="2020-04" db="EMBL/GenBank/DDBJ databases">
        <authorList>
            <person name="Broberg M."/>
        </authorList>
    </citation>
    <scope>NUCLEOTIDE SEQUENCE</scope>
</reference>
<evidence type="ECO:0000313" key="2">
    <source>
        <dbReference type="Proteomes" id="UP000836387"/>
    </source>
</evidence>
<sequence length="404" mass="45218">MPPKPLHRHQSSLEGILDFSSQPPLDPIRHEAAARLFNKLIDCFDTLPADNDDYSRVILVRLTYEYARTDESKGNFLRAFFDSAGIPIVNTFNGEEVDLADEDQRAALHNSILNFADYLFENFFLPLKASTRKTPQPSPASHAAIRHLQGDLAFLGTPERVSALRGACLIRDHHRCVITRRFDSNEANKRAKLASREGTVARDDEGNPLTRVAPLEVAHIIPHCLTRLNASNELLRIILLCHSLDDTSKATALAILNMFDSGAAYLIEGANVDRPGNAITLERNMHYNFGAFEIFFDPIEGQVHTYRIETFSAFNIHDDLPVTRKLYLTESRTIDPPLPRLLAIHNAIGHILHLSGAGQYIDEILRDLEDQVVREDGCTKLDLFVKLKLQLQGWPSSPAAEGST</sequence>
<proteinExistence type="predicted"/>
<keyword evidence="2" id="KW-1185">Reference proteome</keyword>
<dbReference type="Proteomes" id="UP000836387">
    <property type="component" value="Unassembled WGS sequence"/>
</dbReference>
<comment type="caution">
    <text evidence="1">The sequence shown here is derived from an EMBL/GenBank/DDBJ whole genome shotgun (WGS) entry which is preliminary data.</text>
</comment>
<gene>
    <name evidence="1" type="ORF">CRV2_00012183</name>
</gene>
<organism evidence="1 2">
    <name type="scientific">Clonostachys rosea f. rosea IK726</name>
    <dbReference type="NCBI Taxonomy" id="1349383"/>
    <lineage>
        <taxon>Eukaryota</taxon>
        <taxon>Fungi</taxon>
        <taxon>Dikarya</taxon>
        <taxon>Ascomycota</taxon>
        <taxon>Pezizomycotina</taxon>
        <taxon>Sordariomycetes</taxon>
        <taxon>Hypocreomycetidae</taxon>
        <taxon>Hypocreales</taxon>
        <taxon>Bionectriaceae</taxon>
        <taxon>Clonostachys</taxon>
    </lineage>
</organism>
<dbReference type="EMBL" id="CADEHS020000009">
    <property type="protein sequence ID" value="CAG9945446.1"/>
    <property type="molecule type" value="Genomic_DNA"/>
</dbReference>
<protein>
    <submittedName>
        <fullName evidence="1">Uncharacterized protein</fullName>
    </submittedName>
</protein>